<reference evidence="3 4" key="1">
    <citation type="submission" date="2021-09" db="EMBL/GenBank/DDBJ databases">
        <title>Genomic insights and catalytic innovation underlie evolution of tropane alkaloids biosynthesis.</title>
        <authorList>
            <person name="Wang Y.-J."/>
            <person name="Tian T."/>
            <person name="Huang J.-P."/>
            <person name="Huang S.-X."/>
        </authorList>
    </citation>
    <scope>NUCLEOTIDE SEQUENCE [LARGE SCALE GENOMIC DNA]</scope>
    <source>
        <strain evidence="3">KIB-2018</strain>
        <tissue evidence="3">Leaf</tissue>
    </source>
</reference>
<dbReference type="InterPro" id="IPR005135">
    <property type="entry name" value="Endo/exonuclease/phosphatase"/>
</dbReference>
<feature type="compositionally biased region" description="Polar residues" evidence="1">
    <location>
        <begin position="121"/>
        <end position="146"/>
    </location>
</feature>
<dbReference type="SUPFAM" id="SSF56219">
    <property type="entry name" value="DNase I-like"/>
    <property type="match status" value="1"/>
</dbReference>
<dbReference type="Pfam" id="PF03372">
    <property type="entry name" value="Exo_endo_phos"/>
    <property type="match status" value="1"/>
</dbReference>
<dbReference type="InterPro" id="IPR036691">
    <property type="entry name" value="Endo/exonu/phosph_ase_sf"/>
</dbReference>
<evidence type="ECO:0000259" key="2">
    <source>
        <dbReference type="PROSITE" id="PS50879"/>
    </source>
</evidence>
<dbReference type="InterPro" id="IPR012337">
    <property type="entry name" value="RNaseH-like_sf"/>
</dbReference>
<dbReference type="InterPro" id="IPR002156">
    <property type="entry name" value="RNaseH_domain"/>
</dbReference>
<gene>
    <name evidence="3" type="ORF">K2173_028327</name>
</gene>
<dbReference type="Pfam" id="PF13456">
    <property type="entry name" value="RVT_3"/>
    <property type="match status" value="1"/>
</dbReference>
<feature type="domain" description="RNase H type-1" evidence="2">
    <location>
        <begin position="672"/>
        <end position="802"/>
    </location>
</feature>
<feature type="region of interest" description="Disordered" evidence="1">
    <location>
        <begin position="226"/>
        <end position="306"/>
    </location>
</feature>
<dbReference type="PROSITE" id="PS50879">
    <property type="entry name" value="RNASE_H_1"/>
    <property type="match status" value="1"/>
</dbReference>
<organism evidence="3 4">
    <name type="scientific">Erythroxylum novogranatense</name>
    <dbReference type="NCBI Taxonomy" id="1862640"/>
    <lineage>
        <taxon>Eukaryota</taxon>
        <taxon>Viridiplantae</taxon>
        <taxon>Streptophyta</taxon>
        <taxon>Embryophyta</taxon>
        <taxon>Tracheophyta</taxon>
        <taxon>Spermatophyta</taxon>
        <taxon>Magnoliopsida</taxon>
        <taxon>eudicotyledons</taxon>
        <taxon>Gunneridae</taxon>
        <taxon>Pentapetalae</taxon>
        <taxon>rosids</taxon>
        <taxon>fabids</taxon>
        <taxon>Malpighiales</taxon>
        <taxon>Erythroxylaceae</taxon>
        <taxon>Erythroxylum</taxon>
    </lineage>
</organism>
<feature type="compositionally biased region" description="Low complexity" evidence="1">
    <location>
        <begin position="157"/>
        <end position="175"/>
    </location>
</feature>
<dbReference type="Proteomes" id="UP001159364">
    <property type="component" value="Linkage Group LG02"/>
</dbReference>
<sequence length="836" mass="90597">MSNCPRIGNKASSISQADGAASEGTGAYSSTTTMEEVQNCQPRGEWMMAAPRQRRPPRSVTPHPKKGAILTKESLQSKGANSGTHSRSTFDVLQDYVTVARPAIMGKNQGPALAKDKANRKGNNSLTTLSPPLSGDGDNSSANTQVAPPPSTPIPPMVSSSTPLPTSSAPSTSHTQLLKPHATSMPFPKSPNFPTPVAPTSSTLVSFPSLQLLASLPTSLASSTANPIPMQAHAKPPSGKFTKSSKKPKRSLPYSRVHPPSPIGPPTALTSSISDIHNCSSTGLLETTPNDQGKSNPMDVSFDTQGLGHQAPMEEAPIEDINSVLVDVGGDIREPDTSIMLDGQLVQDDTLGYNGQTFIDPIGFSGGIWVLWSQTLVQLNVLTSDRQYIHLGVQPHDGPKWLFIAIYASPRGSVRDSLWRDLTTIASSAVDPWLLAGDFNVIADSTERRGPPTLSTGVCNKFVRFIDHCHLLDLGFSGSAFTWSRGRIRKRLDRALANASWRTTFQEGLKIGNEWCFDPDTLREEATQFYRNLFSLEDTDTNIPADHLHRDVASYVVTNGVWDMVSLRPFLSSAILGILALSPTPNPGGDEDVVLWEHTSSGECTVKSAWRHNIMADHDAQDALGLQRSLPLGAAIWRSSIDFQIWREQQQSALVGLSPTLYTTLVGWEPPDAGWLKINTDGAVCRASGRSGAGGVFRYSDGKWVLGFTHHLKSCTPFFAELWAVYDALFLAWSNGFSNIVVEVDNSDVAALLNSSRPSRFDRTPLMECVHALLHRHWHVVIQHTFREANAVADALAKTSLSLEFGLSTFTTPPSYCMGLLVSDASGAQILRDFTM</sequence>
<keyword evidence="4" id="KW-1185">Reference proteome</keyword>
<feature type="compositionally biased region" description="Pro residues" evidence="1">
    <location>
        <begin position="147"/>
        <end position="156"/>
    </location>
</feature>
<dbReference type="PANTHER" id="PTHR47723">
    <property type="entry name" value="OS05G0353850 PROTEIN"/>
    <property type="match status" value="1"/>
</dbReference>
<feature type="compositionally biased region" description="Polar residues" evidence="1">
    <location>
        <begin position="268"/>
        <end position="295"/>
    </location>
</feature>
<dbReference type="EMBL" id="JAIWQS010000002">
    <property type="protein sequence ID" value="KAJ8773150.1"/>
    <property type="molecule type" value="Genomic_DNA"/>
</dbReference>
<name>A0AAV8U481_9ROSI</name>
<dbReference type="InterPro" id="IPR053151">
    <property type="entry name" value="RNase_H-like"/>
</dbReference>
<evidence type="ECO:0000256" key="1">
    <source>
        <dbReference type="SAM" id="MobiDB-lite"/>
    </source>
</evidence>
<dbReference type="Gene3D" id="3.60.10.10">
    <property type="entry name" value="Endonuclease/exonuclease/phosphatase"/>
    <property type="match status" value="1"/>
</dbReference>
<dbReference type="CDD" id="cd06222">
    <property type="entry name" value="RNase_H_like"/>
    <property type="match status" value="1"/>
</dbReference>
<dbReference type="GO" id="GO:0003676">
    <property type="term" value="F:nucleic acid binding"/>
    <property type="evidence" value="ECO:0007669"/>
    <property type="project" value="InterPro"/>
</dbReference>
<feature type="compositionally biased region" description="Pro residues" evidence="1">
    <location>
        <begin position="188"/>
        <end position="197"/>
    </location>
</feature>
<dbReference type="GO" id="GO:0004523">
    <property type="term" value="F:RNA-DNA hybrid ribonuclease activity"/>
    <property type="evidence" value="ECO:0007669"/>
    <property type="project" value="InterPro"/>
</dbReference>
<dbReference type="AlphaFoldDB" id="A0AAV8U481"/>
<dbReference type="Gene3D" id="3.30.420.10">
    <property type="entry name" value="Ribonuclease H-like superfamily/Ribonuclease H"/>
    <property type="match status" value="1"/>
</dbReference>
<dbReference type="InterPro" id="IPR036397">
    <property type="entry name" value="RNaseH_sf"/>
</dbReference>
<feature type="region of interest" description="Disordered" evidence="1">
    <location>
        <begin position="1"/>
        <end position="201"/>
    </location>
</feature>
<accession>A0AAV8U481</accession>
<dbReference type="SUPFAM" id="SSF53098">
    <property type="entry name" value="Ribonuclease H-like"/>
    <property type="match status" value="1"/>
</dbReference>
<evidence type="ECO:0000313" key="4">
    <source>
        <dbReference type="Proteomes" id="UP001159364"/>
    </source>
</evidence>
<feature type="compositionally biased region" description="Polar residues" evidence="1">
    <location>
        <begin position="73"/>
        <end position="91"/>
    </location>
</feature>
<evidence type="ECO:0000313" key="3">
    <source>
        <dbReference type="EMBL" id="KAJ8773150.1"/>
    </source>
</evidence>
<proteinExistence type="predicted"/>
<dbReference type="PANTHER" id="PTHR47723:SF13">
    <property type="entry name" value="PUTATIVE-RELATED"/>
    <property type="match status" value="1"/>
</dbReference>
<feature type="compositionally biased region" description="Polar residues" evidence="1">
    <location>
        <begin position="27"/>
        <end position="41"/>
    </location>
</feature>
<comment type="caution">
    <text evidence="3">The sequence shown here is derived from an EMBL/GenBank/DDBJ whole genome shotgun (WGS) entry which is preliminary data.</text>
</comment>
<dbReference type="InterPro" id="IPR044730">
    <property type="entry name" value="RNase_H-like_dom_plant"/>
</dbReference>
<protein>
    <recommendedName>
        <fullName evidence="2">RNase H type-1 domain-containing protein</fullName>
    </recommendedName>
</protein>